<accession>A0A8I6SDU5</accession>
<evidence type="ECO:0000256" key="2">
    <source>
        <dbReference type="ARBA" id="ARBA00023054"/>
    </source>
</evidence>
<proteinExistence type="inferred from homology"/>
<dbReference type="OrthoDB" id="10000687at2759"/>
<evidence type="ECO:0008006" key="7">
    <source>
        <dbReference type="Google" id="ProtNLM"/>
    </source>
</evidence>
<evidence type="ECO:0000313" key="6">
    <source>
        <dbReference type="Proteomes" id="UP000494040"/>
    </source>
</evidence>
<dbReference type="InterPro" id="IPR007327">
    <property type="entry name" value="TPD52"/>
</dbReference>
<keyword evidence="2 3" id="KW-0175">Coiled coil</keyword>
<evidence type="ECO:0000313" key="5">
    <source>
        <dbReference type="EnsemblMetazoa" id="XP_014262645.1"/>
    </source>
</evidence>
<dbReference type="PANTHER" id="PTHR19307">
    <property type="entry name" value="TUMOR PROTEIN D52"/>
    <property type="match status" value="1"/>
</dbReference>
<dbReference type="GeneID" id="106674439"/>
<dbReference type="EnsemblMetazoa" id="XM_014407159.2">
    <property type="protein sequence ID" value="XP_014262645.1"/>
    <property type="gene ID" value="LOC106674439"/>
</dbReference>
<feature type="coiled-coil region" evidence="3">
    <location>
        <begin position="139"/>
        <end position="173"/>
    </location>
</feature>
<dbReference type="GO" id="GO:0005737">
    <property type="term" value="C:cytoplasm"/>
    <property type="evidence" value="ECO:0007669"/>
    <property type="project" value="TreeGrafter"/>
</dbReference>
<feature type="compositionally biased region" description="Basic and acidic residues" evidence="4">
    <location>
        <begin position="273"/>
        <end position="282"/>
    </location>
</feature>
<keyword evidence="6" id="KW-1185">Reference proteome</keyword>
<dbReference type="RefSeq" id="XP_014262645.1">
    <property type="nucleotide sequence ID" value="XM_014407159.2"/>
</dbReference>
<evidence type="ECO:0000256" key="3">
    <source>
        <dbReference type="SAM" id="Coils"/>
    </source>
</evidence>
<organism evidence="5 6">
    <name type="scientific">Cimex lectularius</name>
    <name type="common">Bed bug</name>
    <name type="synonym">Acanthia lectularia</name>
    <dbReference type="NCBI Taxonomy" id="79782"/>
    <lineage>
        <taxon>Eukaryota</taxon>
        <taxon>Metazoa</taxon>
        <taxon>Ecdysozoa</taxon>
        <taxon>Arthropoda</taxon>
        <taxon>Hexapoda</taxon>
        <taxon>Insecta</taxon>
        <taxon>Pterygota</taxon>
        <taxon>Neoptera</taxon>
        <taxon>Paraneoptera</taxon>
        <taxon>Hemiptera</taxon>
        <taxon>Heteroptera</taxon>
        <taxon>Panheteroptera</taxon>
        <taxon>Cimicomorpha</taxon>
        <taxon>Cimicidae</taxon>
        <taxon>Cimex</taxon>
    </lineage>
</organism>
<dbReference type="PANTHER" id="PTHR19307:SF14">
    <property type="entry name" value="TUMOR PROTEIN D52"/>
    <property type="match status" value="1"/>
</dbReference>
<feature type="region of interest" description="Disordered" evidence="4">
    <location>
        <begin position="273"/>
        <end position="299"/>
    </location>
</feature>
<reference evidence="5" key="1">
    <citation type="submission" date="2022-01" db="UniProtKB">
        <authorList>
            <consortium name="EnsemblMetazoa"/>
        </authorList>
    </citation>
    <scope>IDENTIFICATION</scope>
</reference>
<feature type="compositionally biased region" description="Polar residues" evidence="4">
    <location>
        <begin position="283"/>
        <end position="292"/>
    </location>
</feature>
<sequence>MDDRKKFELDTEETTSLEYEDDFALVPPSETPSFDVEDGVGDIVDIVDELSLDDFSEPSSFTDLPETVTVETEFYDEKKGNTKSKQVRVKFQDVSKPYVPKVTSLKNYTNFLHLVNEGDKTLTDTSPDSGINELSGLTLEEQEKQRQEWAAELEQLEDQISTLRTVLAAKLEDAQKLKQKLGISVWKGIQDDMNQGLRNVKNSNVYQKTESVIKATTEKTSSILGGLGSGISYKLGQLKNSESFRSLEEKVGSAYENVKTKVAISPRSTSLHGLDEAYRNSEKVTSPVSTPTIAEEHTT</sequence>
<name>A0A8I6SDU5_CIMLE</name>
<protein>
    <recommendedName>
        <fullName evidence="7">Tumor protein D54</fullName>
    </recommendedName>
</protein>
<comment type="similarity">
    <text evidence="1">Belongs to the TPD52 family.</text>
</comment>
<dbReference type="Proteomes" id="UP000494040">
    <property type="component" value="Unassembled WGS sequence"/>
</dbReference>
<dbReference type="Pfam" id="PF04201">
    <property type="entry name" value="TPD52"/>
    <property type="match status" value="1"/>
</dbReference>
<evidence type="ECO:0000256" key="1">
    <source>
        <dbReference type="ARBA" id="ARBA00005702"/>
    </source>
</evidence>
<evidence type="ECO:0000256" key="4">
    <source>
        <dbReference type="SAM" id="MobiDB-lite"/>
    </source>
</evidence>
<dbReference type="AlphaFoldDB" id="A0A8I6SDU5"/>